<dbReference type="InterPro" id="IPR025406">
    <property type="entry name" value="DUF4132"/>
</dbReference>
<reference evidence="2 3" key="1">
    <citation type="submission" date="2019-07" db="EMBL/GenBank/DDBJ databases">
        <title>Complete Genome Sequence of Leptotrichia trevisanii Strain JMUB3870.</title>
        <authorList>
            <person name="Watanabe S."/>
            <person name="Cui L."/>
        </authorList>
    </citation>
    <scope>NUCLEOTIDE SEQUENCE [LARGE SCALE GENOMIC DNA]</scope>
    <source>
        <strain evidence="2 3">JMUB3870</strain>
    </source>
</reference>
<name>A0A510K5U3_9FUSO</name>
<organism evidence="2 3">
    <name type="scientific">Leptotrichia trevisanii</name>
    <dbReference type="NCBI Taxonomy" id="109328"/>
    <lineage>
        <taxon>Bacteria</taxon>
        <taxon>Fusobacteriati</taxon>
        <taxon>Fusobacteriota</taxon>
        <taxon>Fusobacteriia</taxon>
        <taxon>Fusobacteriales</taxon>
        <taxon>Leptotrichiaceae</taxon>
        <taxon>Leptotrichia</taxon>
    </lineage>
</organism>
<keyword evidence="3" id="KW-1185">Reference proteome</keyword>
<evidence type="ECO:0000313" key="2">
    <source>
        <dbReference type="EMBL" id="BBM45885.1"/>
    </source>
</evidence>
<feature type="domain" description="DUF4132" evidence="1">
    <location>
        <begin position="848"/>
        <end position="1034"/>
    </location>
</feature>
<accession>A0A510K5U3</accession>
<sequence>MTKNEVIGNLVGEVGEESHRNRIKKFLNGEIDNFLDINKKDLKFVNNFKMEDFMEKDEFFESEAGEVLLKYFQYMYNNFPDELSYQFSNFPLKYKIFKMLNFSEEFVKEDFENNLEMRNKEVFVESCEYFLNYFKNLADGYVQNYKRYCNNRLLKIGILIIIRNIDKKNSEEIEKLENIFINYIKNKINKYDINKIFERHLDKGNFRKYFEDVEELCLEKSRKYIEKVFFGVLKKNTDMSIIISEGIELFIMFSEIEFSSTNNNYYYRNKIFDNLKKIFKKYSFSHGQKLYMLVNYGTNVIFYNFDYSKKMYDLFLDTIKENVANTKAFLKDNLKGNKVVYLFLLHFLIKYNLINEKEKSKFIIKAENMLIGDLKKLFKAKVWRWKPREFKNLEFLEKSNINWENIQVQCLRNKSEKVVICKDKIIFSLLKYSETYKKIFQFFVNGVKKIELFEDIIEWYNVIYDTNDLKLILDEMWNYNLSINFINEKYFEYIAKTDFDDENNKIWMEFLHKHEKELYASFENNVESAESVEKYVEILYLKNNNFDYFQLPKLLLKADKQTGRQIEKILREKTEIRKEVEKLLEREFTPASQVAKNLIRYWDNVEAQQELKNLTDPKEIFEYSENICLEKHEENAIFSNLVDYGMVRIRKSEEKVPEKLMKFYISEYILSKDIKLIEVCNKIEQIVDKSDLKNFIAKIFEKWKEQRFNPKYKNIFIPLIMTANMKQVHDMINIVDVLVSEYNKVAVAAYGIRVLALRSETREIGILVKGFFNNYKDKRIKMAAEQSLDMIAQNSEIARDELDDILVPDFGFGQDRIRIFDYGERKIKAKLDVMSMPVKITAYDENEKILKGLPKASKKFNDVESIVEEYRREIKHIKKLLKEITVSQADNLLNALFLARKWQVKKWIETFIHNPVMQAFAIQLIWKETDENGKLIKTFRYTEDGIFKMAQNQECQLNENSFICLLYFPESSEEEQKLWEKNLENDKIKQPINQINIPVYKITEKNQEKIEILDYNKKEFLVNKMRKKAEKLGFKISYGNDELGYGSYYYDKKTNISIMILTNSFFPGEYTKTLQIEKILFLKDSTSIQLEKSSKNHNAKFLKLKEVPERILSLACFMAEILIN</sequence>
<dbReference type="EMBL" id="AP019831">
    <property type="protein sequence ID" value="BBM45885.1"/>
    <property type="molecule type" value="Genomic_DNA"/>
</dbReference>
<dbReference type="Pfam" id="PF13569">
    <property type="entry name" value="DUF4132"/>
    <property type="match status" value="1"/>
</dbReference>
<evidence type="ECO:0000313" key="3">
    <source>
        <dbReference type="Proteomes" id="UP000422644"/>
    </source>
</evidence>
<protein>
    <recommendedName>
        <fullName evidence="1">DUF4132 domain-containing protein</fullName>
    </recommendedName>
</protein>
<proteinExistence type="predicted"/>
<gene>
    <name evidence="2" type="ORF">JMUB3870_2007</name>
</gene>
<dbReference type="Proteomes" id="UP000422644">
    <property type="component" value="Chromosome"/>
</dbReference>
<dbReference type="OrthoDB" id="4770574at2"/>
<dbReference type="AlphaFoldDB" id="A0A510K5U3"/>
<evidence type="ECO:0000259" key="1">
    <source>
        <dbReference type="Pfam" id="PF13569"/>
    </source>
</evidence>
<dbReference type="RefSeq" id="WP_155283032.1">
    <property type="nucleotide sequence ID" value="NZ_AP019831.1"/>
</dbReference>